<gene>
    <name evidence="1" type="ORF">F8M49_15415</name>
</gene>
<dbReference type="SUPFAM" id="SSF55961">
    <property type="entry name" value="Bet v1-like"/>
    <property type="match status" value="1"/>
</dbReference>
<keyword evidence="2" id="KW-1185">Reference proteome</keyword>
<dbReference type="InterPro" id="IPR019639">
    <property type="entry name" value="DUF2505"/>
</dbReference>
<name>A0ABU3WQU8_9NOCA</name>
<protein>
    <submittedName>
        <fullName evidence="1">DUF2505 domain-containing protein</fullName>
    </submittedName>
</protein>
<dbReference type="Proteomes" id="UP001275440">
    <property type="component" value="Unassembled WGS sequence"/>
</dbReference>
<sequence length="164" mass="17581">MPKKFEFTAVLDHPAHDVHAALIDERYWRDRIAGSPTATVRIENPDGPGTLRVVVTERAEPADLPALVRGVVRGPMVLERSDDWGTLGADGATGVIVGGATGIPVDFRGTSRLQPTTEGTVLAMRGEVTVKIPVVGGRIEGLAAKMIRQIIEKDRAALAAWLTR</sequence>
<accession>A0ABU3WQU8</accession>
<evidence type="ECO:0000313" key="2">
    <source>
        <dbReference type="Proteomes" id="UP001275440"/>
    </source>
</evidence>
<dbReference type="InterPro" id="IPR023393">
    <property type="entry name" value="START-like_dom_sf"/>
</dbReference>
<proteinExistence type="predicted"/>
<evidence type="ECO:0000313" key="1">
    <source>
        <dbReference type="EMBL" id="MDV2476367.1"/>
    </source>
</evidence>
<dbReference type="Gene3D" id="3.30.530.20">
    <property type="match status" value="1"/>
</dbReference>
<dbReference type="RefSeq" id="WP_072809836.1">
    <property type="nucleotide sequence ID" value="NZ_JAHWLX010000279.1"/>
</dbReference>
<comment type="caution">
    <text evidence="1">The sequence shown here is derived from an EMBL/GenBank/DDBJ whole genome shotgun (WGS) entry which is preliminary data.</text>
</comment>
<dbReference type="EMBL" id="WBMO01000001">
    <property type="protein sequence ID" value="MDV2476367.1"/>
    <property type="molecule type" value="Genomic_DNA"/>
</dbReference>
<dbReference type="Pfam" id="PF10698">
    <property type="entry name" value="DUF2505"/>
    <property type="match status" value="1"/>
</dbReference>
<organism evidence="1 2">
    <name type="scientific">Rhodococcus zopfii</name>
    <dbReference type="NCBI Taxonomy" id="43772"/>
    <lineage>
        <taxon>Bacteria</taxon>
        <taxon>Bacillati</taxon>
        <taxon>Actinomycetota</taxon>
        <taxon>Actinomycetes</taxon>
        <taxon>Mycobacteriales</taxon>
        <taxon>Nocardiaceae</taxon>
        <taxon>Rhodococcus</taxon>
    </lineage>
</organism>
<reference evidence="1 2" key="1">
    <citation type="submission" date="2019-10" db="EMBL/GenBank/DDBJ databases">
        <title>Draft Genome Assembly of Rhodococcus zopfii DSM44189.</title>
        <authorList>
            <person name="Sutton J.M."/>
            <person name="Akob D.M."/>
            <person name="Bushman T.J."/>
        </authorList>
    </citation>
    <scope>NUCLEOTIDE SEQUENCE [LARGE SCALE GENOMIC DNA]</scope>
    <source>
        <strain evidence="1 2">DSM 44189</strain>
    </source>
</reference>